<organism evidence="2 3">
    <name type="scientific">Paraconexibacter antarcticus</name>
    <dbReference type="NCBI Taxonomy" id="2949664"/>
    <lineage>
        <taxon>Bacteria</taxon>
        <taxon>Bacillati</taxon>
        <taxon>Actinomycetota</taxon>
        <taxon>Thermoleophilia</taxon>
        <taxon>Solirubrobacterales</taxon>
        <taxon>Paraconexibacteraceae</taxon>
        <taxon>Paraconexibacter</taxon>
    </lineage>
</organism>
<evidence type="ECO:0000313" key="3">
    <source>
        <dbReference type="Proteomes" id="UP001056035"/>
    </source>
</evidence>
<dbReference type="InterPro" id="IPR013783">
    <property type="entry name" value="Ig-like_fold"/>
</dbReference>
<dbReference type="SUPFAM" id="SSF49464">
    <property type="entry name" value="Carboxypeptidase regulatory domain-like"/>
    <property type="match status" value="1"/>
</dbReference>
<dbReference type="InterPro" id="IPR022038">
    <property type="entry name" value="Ig-like_bact"/>
</dbReference>
<dbReference type="Proteomes" id="UP001056035">
    <property type="component" value="Chromosome"/>
</dbReference>
<dbReference type="Gene3D" id="3.30.420.430">
    <property type="match status" value="1"/>
</dbReference>
<accession>A0ABY5DXS0</accession>
<evidence type="ECO:0000313" key="2">
    <source>
        <dbReference type="EMBL" id="UTI66133.1"/>
    </source>
</evidence>
<sequence length="533" mass="56430">MTDGAAPSFANGRGALMTSDGWLSGTQSVGFDANDGSGVQEATVLLDGKTVAQHSARCDFTQRSPCPQATVNETFPTAGLGADGDHVVVLRATDAAGNAATVSRTVHIDNTPPDAPSALTVDGGDGWRQTNSFDVHWTAPAPQAAAPIAAASWQLCPTGATTGCVKGTQAGADITSLTGLRVPAPGAWTLSVWLVDAAGNQDQRLAAPPVTLRFDDTSPVVALEPLSADDPTLITAPATDSGSGIAGGTISIRRMGSTTWTALPTTVDGGALAARLDDEHLADGTYELQAVAQDAAGNQRAATTFTGGQPAQITLPLRLKTRLRAGVVQRSGHHVRLVRAAYAGYGRLVRVRGRLTTPEGNPMQGVPVQAYSRVRDATSPPRLIATVTTSKTGRFSFLVRRGPSRSIQIRYAGAAQIRSATQQVILNVRAATSIRPDRHSFVNGETVRFTGRVRTGRIPEKGKLVALEVLVRGRWRTFATTHASRRGRWRYDYRFDGTRGLQQYRFRAALPREAGYPFAAGGSRIVRVRVRGV</sequence>
<dbReference type="RefSeq" id="WP_254572810.1">
    <property type="nucleotide sequence ID" value="NZ_CP098502.1"/>
</dbReference>
<feature type="domain" description="Ig-like" evidence="1">
    <location>
        <begin position="30"/>
        <end position="110"/>
    </location>
</feature>
<reference evidence="2 3" key="1">
    <citation type="submission" date="2022-06" db="EMBL/GenBank/DDBJ databases">
        <title>Paraconexibacter antarcticus.</title>
        <authorList>
            <person name="Kim C.S."/>
        </authorList>
    </citation>
    <scope>NUCLEOTIDE SEQUENCE [LARGE SCALE GENOMIC DNA]</scope>
    <source>
        <strain evidence="2 3">02-257</strain>
    </source>
</reference>
<evidence type="ECO:0000259" key="1">
    <source>
        <dbReference type="Pfam" id="PF12245"/>
    </source>
</evidence>
<dbReference type="EMBL" id="CP098502">
    <property type="protein sequence ID" value="UTI66133.1"/>
    <property type="molecule type" value="Genomic_DNA"/>
</dbReference>
<dbReference type="Gene3D" id="2.60.40.10">
    <property type="entry name" value="Immunoglobulins"/>
    <property type="match status" value="1"/>
</dbReference>
<gene>
    <name evidence="2" type="ORF">NBH00_07995</name>
</gene>
<keyword evidence="3" id="KW-1185">Reference proteome</keyword>
<proteinExistence type="predicted"/>
<dbReference type="Pfam" id="PF12245">
    <property type="entry name" value="Big_3_2"/>
    <property type="match status" value="1"/>
</dbReference>
<name>A0ABY5DXS0_9ACTN</name>
<protein>
    <submittedName>
        <fullName evidence="2">Ig-like domain repeat protein</fullName>
    </submittedName>
</protein>
<dbReference type="InterPro" id="IPR008969">
    <property type="entry name" value="CarboxyPept-like_regulatory"/>
</dbReference>